<dbReference type="EMBL" id="AORI01000012">
    <property type="protein sequence ID" value="ENY68503.1"/>
    <property type="molecule type" value="Genomic_DNA"/>
</dbReference>
<organism evidence="7 8">
    <name type="scientific">Metamycoplasma auris 15026</name>
    <dbReference type="NCBI Taxonomy" id="1188233"/>
    <lineage>
        <taxon>Bacteria</taxon>
        <taxon>Bacillati</taxon>
        <taxon>Mycoplasmatota</taxon>
        <taxon>Mycoplasmoidales</taxon>
        <taxon>Metamycoplasmataceae</taxon>
        <taxon>Metamycoplasma</taxon>
    </lineage>
</organism>
<feature type="domain" description="YqgF/RNase H-like" evidence="6">
    <location>
        <begin position="1"/>
        <end position="107"/>
    </location>
</feature>
<dbReference type="InterPro" id="IPR005227">
    <property type="entry name" value="YqgF"/>
</dbReference>
<dbReference type="GO" id="GO:0000967">
    <property type="term" value="P:rRNA 5'-end processing"/>
    <property type="evidence" value="ECO:0007669"/>
    <property type="project" value="UniProtKB-UniRule"/>
</dbReference>
<dbReference type="AlphaFoldDB" id="N9V9X8"/>
<dbReference type="PANTHER" id="PTHR33317">
    <property type="entry name" value="POLYNUCLEOTIDYL TRANSFERASE, RIBONUCLEASE H-LIKE SUPERFAMILY PROTEIN"/>
    <property type="match status" value="1"/>
</dbReference>
<name>N9V9X8_9BACT</name>
<comment type="subcellular location">
    <subcellularLocation>
        <location evidence="5">Cytoplasm</location>
    </subcellularLocation>
</comment>
<accession>N9V9X8</accession>
<keyword evidence="4 5" id="KW-0378">Hydrolase</keyword>
<dbReference type="EC" id="3.1.-.-" evidence="5"/>
<comment type="similarity">
    <text evidence="5">Belongs to the YqgF HJR family.</text>
</comment>
<dbReference type="STRING" id="1188233.MAU_5810"/>
<proteinExistence type="inferred from homology"/>
<dbReference type="NCBIfam" id="TIGR00250">
    <property type="entry name" value="RNAse_H_YqgF"/>
    <property type="match status" value="1"/>
</dbReference>
<dbReference type="PANTHER" id="PTHR33317:SF4">
    <property type="entry name" value="POLYNUCLEOTIDYL TRANSFERASE, RIBONUCLEASE H-LIKE SUPERFAMILY PROTEIN"/>
    <property type="match status" value="1"/>
</dbReference>
<dbReference type="InterPro" id="IPR012337">
    <property type="entry name" value="RNaseH-like_sf"/>
</dbReference>
<evidence type="ECO:0000256" key="3">
    <source>
        <dbReference type="ARBA" id="ARBA00022722"/>
    </source>
</evidence>
<dbReference type="HAMAP" id="MF_00651">
    <property type="entry name" value="Nuclease_YqgF"/>
    <property type="match status" value="1"/>
</dbReference>
<keyword evidence="8" id="KW-1185">Reference proteome</keyword>
<dbReference type="RefSeq" id="WP_004425253.1">
    <property type="nucleotide sequence ID" value="NZ_AORI01000012.1"/>
</dbReference>
<evidence type="ECO:0000259" key="6">
    <source>
        <dbReference type="SMART" id="SM00732"/>
    </source>
</evidence>
<dbReference type="OrthoDB" id="9796140at2"/>
<dbReference type="GO" id="GO:0004518">
    <property type="term" value="F:nuclease activity"/>
    <property type="evidence" value="ECO:0007669"/>
    <property type="project" value="UniProtKB-KW"/>
</dbReference>
<dbReference type="SUPFAM" id="SSF53098">
    <property type="entry name" value="Ribonuclease H-like"/>
    <property type="match status" value="1"/>
</dbReference>
<dbReference type="eggNOG" id="COG0816">
    <property type="taxonomic scope" value="Bacteria"/>
</dbReference>
<sequence>MRKIALDLGVKTCGFAISDKEAKIAFFLENFFFEQWHFVEVIKRLKHYLYESQYQNEIDCIVLGYPLRMDLSKSSRTVMVEKFHARLQKEIDIPIVLQDERESTIAAQNILFDLGYNTKKMKPLKDGIAAQVILEDYLKRIN</sequence>
<dbReference type="GO" id="GO:0005829">
    <property type="term" value="C:cytosol"/>
    <property type="evidence" value="ECO:0007669"/>
    <property type="project" value="TreeGrafter"/>
</dbReference>
<dbReference type="GO" id="GO:0016788">
    <property type="term" value="F:hydrolase activity, acting on ester bonds"/>
    <property type="evidence" value="ECO:0007669"/>
    <property type="project" value="UniProtKB-UniRule"/>
</dbReference>
<dbReference type="Pfam" id="PF03652">
    <property type="entry name" value="RuvX"/>
    <property type="match status" value="1"/>
</dbReference>
<evidence type="ECO:0000313" key="7">
    <source>
        <dbReference type="EMBL" id="ENY68503.1"/>
    </source>
</evidence>
<evidence type="ECO:0000256" key="5">
    <source>
        <dbReference type="HAMAP-Rule" id="MF_00651"/>
    </source>
</evidence>
<keyword evidence="3 5" id="KW-0540">Nuclease</keyword>
<dbReference type="InterPro" id="IPR037027">
    <property type="entry name" value="YqgF/RNaseH-like_dom_sf"/>
</dbReference>
<evidence type="ECO:0000256" key="4">
    <source>
        <dbReference type="ARBA" id="ARBA00022801"/>
    </source>
</evidence>
<evidence type="ECO:0000313" key="8">
    <source>
        <dbReference type="Proteomes" id="UP000013131"/>
    </source>
</evidence>
<keyword evidence="1 5" id="KW-0963">Cytoplasm</keyword>
<dbReference type="InterPro" id="IPR006641">
    <property type="entry name" value="YqgF/RNaseH-like_dom"/>
</dbReference>
<reference evidence="7 8" key="1">
    <citation type="journal article" date="2013" name="Genome Announc.">
        <title>Draft Genome Sequences of Mycoplasma auris and Mycoplasma yeatsii, Two Species of the Ear Canal of Caprinae.</title>
        <authorList>
            <person name="Dordet-Frisoni E."/>
            <person name="Baranowski E."/>
            <person name="Barre A."/>
            <person name="Blanchard A."/>
            <person name="Breton M."/>
            <person name="Couture C."/>
            <person name="Dupuy V."/>
            <person name="Gaurivaud P."/>
            <person name="Jacob D."/>
            <person name="Lemaitre C."/>
            <person name="Manso-Silvan L."/>
            <person name="Nikolski M."/>
            <person name="Nouvel L.X."/>
            <person name="Poumarat F."/>
            <person name="Sirand-Pugnet P."/>
            <person name="Thebault P."/>
            <person name="Theil S."/>
            <person name="Thiaucourt F."/>
            <person name="Citti C."/>
            <person name="Tardy F."/>
        </authorList>
    </citation>
    <scope>NUCLEOTIDE SEQUENCE [LARGE SCALE GENOMIC DNA]</scope>
    <source>
        <strain evidence="7 8">15026</strain>
    </source>
</reference>
<evidence type="ECO:0000256" key="2">
    <source>
        <dbReference type="ARBA" id="ARBA00022517"/>
    </source>
</evidence>
<dbReference type="Proteomes" id="UP000013131">
    <property type="component" value="Unassembled WGS sequence"/>
</dbReference>
<comment type="function">
    <text evidence="5">Could be a nuclease involved in processing of the 5'-end of pre-16S rRNA.</text>
</comment>
<dbReference type="PATRIC" id="fig|1188233.3.peg.563"/>
<dbReference type="CDD" id="cd16964">
    <property type="entry name" value="YqgF"/>
    <property type="match status" value="1"/>
</dbReference>
<protein>
    <recommendedName>
        <fullName evidence="5">Putative pre-16S rRNA nuclease</fullName>
        <ecNumber evidence="5">3.1.-.-</ecNumber>
    </recommendedName>
</protein>
<dbReference type="Gene3D" id="3.30.420.140">
    <property type="entry name" value="YqgF/RNase H-like domain"/>
    <property type="match status" value="1"/>
</dbReference>
<gene>
    <name evidence="7" type="ORF">MAU_5810</name>
</gene>
<evidence type="ECO:0000256" key="1">
    <source>
        <dbReference type="ARBA" id="ARBA00022490"/>
    </source>
</evidence>
<dbReference type="SMART" id="SM00732">
    <property type="entry name" value="YqgFc"/>
    <property type="match status" value="1"/>
</dbReference>
<keyword evidence="2 5" id="KW-0690">Ribosome biogenesis</keyword>
<comment type="caution">
    <text evidence="7">The sequence shown here is derived from an EMBL/GenBank/DDBJ whole genome shotgun (WGS) entry which is preliminary data.</text>
</comment>